<dbReference type="CDD" id="cd04184">
    <property type="entry name" value="GT2_RfbC_Mx_like"/>
    <property type="match status" value="1"/>
</dbReference>
<dbReference type="InterPro" id="IPR001173">
    <property type="entry name" value="Glyco_trans_2-like"/>
</dbReference>
<name>A0ABR5VSY3_9GAMM</name>
<gene>
    <name evidence="2" type="ORF">A2I98_14230</name>
</gene>
<dbReference type="SUPFAM" id="SSF53448">
    <property type="entry name" value="Nucleotide-diphospho-sugar transferases"/>
    <property type="match status" value="2"/>
</dbReference>
<protein>
    <submittedName>
        <fullName evidence="2">Glycosyl transferase</fullName>
    </submittedName>
</protein>
<reference evidence="2 3" key="1">
    <citation type="submission" date="2016-03" db="EMBL/GenBank/DDBJ databases">
        <authorList>
            <person name="Zhang H."/>
            <person name="Liu R."/>
            <person name="Wang M."/>
            <person name="Wang H."/>
            <person name="Wang L."/>
            <person name="Song L."/>
        </authorList>
    </citation>
    <scope>NUCLEOTIDE SEQUENCE [LARGE SCALE GENOMIC DNA]</scope>
    <source>
        <strain evidence="2 3">DSM 16098</strain>
    </source>
</reference>
<keyword evidence="2" id="KW-0808">Transferase</keyword>
<dbReference type="InterPro" id="IPR029044">
    <property type="entry name" value="Nucleotide-diphossugar_trans"/>
</dbReference>
<dbReference type="Proteomes" id="UP000075621">
    <property type="component" value="Unassembled WGS sequence"/>
</dbReference>
<organism evidence="2 3">
    <name type="scientific">Pseudoalteromonas agarivorans</name>
    <dbReference type="NCBI Taxonomy" id="176102"/>
    <lineage>
        <taxon>Bacteria</taxon>
        <taxon>Pseudomonadati</taxon>
        <taxon>Pseudomonadota</taxon>
        <taxon>Gammaproteobacteria</taxon>
        <taxon>Alteromonadales</taxon>
        <taxon>Pseudoalteromonadaceae</taxon>
        <taxon>Pseudoalteromonas</taxon>
    </lineage>
</organism>
<dbReference type="CDD" id="cd04186">
    <property type="entry name" value="GT_2_like_c"/>
    <property type="match status" value="1"/>
</dbReference>
<evidence type="ECO:0000313" key="2">
    <source>
        <dbReference type="EMBL" id="KYL33192.1"/>
    </source>
</evidence>
<evidence type="ECO:0000313" key="3">
    <source>
        <dbReference type="Proteomes" id="UP000075621"/>
    </source>
</evidence>
<sequence length="590" mass="66813">MLLLKLRAKLRRVPWLARFYRKYIIKLADDNVTGSAPDNYLKTSIQNSFSLSLLPEVTQGVKISIITPIYKPNLSHFKAMVESVIGQSYSNWELILVDDCSNDIELTKQLKVYAQYPQIKVYEREVNGHISVASNDGLNLASGEYIALLDHDDLLHKYALNTVALFIKNEPLANILYSDEDKVNERGEFEQAHFKPKFSPDLLYSHNYICHLGVYKKELLDTIGGFRKGVEGSQDYDLLLRAIKECKAQGIIHIPYVLYHWRIAAGSTALAGSEKNYTHDAGLKALQTHFSDNADITVESGLLSNTYKVNWPIPKQLPLVSIIIPTKNSAQLVKQCIDSLYTLTRYTHFEVLLVDNQSDDPDSISYFKQLESAKKVRLLTYDKPFNYSAINNYAVSKANGEVIVLMNNDIEIQSPNWLNEMLGHALRNNVGCVGAKLYYPNNTIQHAGVVTGIGGVAGHAHKYLPKEHAGYFKRLKITQNFSAVTAACLAVKKSVFEQVEGLNEQHLTIAFNDVDFCLKVQQAGYLNVWTPYAEMIHHESVSRGAEDTPEKIKRFEQEVSYMKKTWGDQLKNDPCYSPWLSQTREDFSLK</sequence>
<evidence type="ECO:0000259" key="1">
    <source>
        <dbReference type="Pfam" id="PF00535"/>
    </source>
</evidence>
<comment type="caution">
    <text evidence="2">The sequence shown here is derived from an EMBL/GenBank/DDBJ whole genome shotgun (WGS) entry which is preliminary data.</text>
</comment>
<dbReference type="Gene3D" id="3.90.550.10">
    <property type="entry name" value="Spore Coat Polysaccharide Biosynthesis Protein SpsA, Chain A"/>
    <property type="match status" value="2"/>
</dbReference>
<dbReference type="Pfam" id="PF00535">
    <property type="entry name" value="Glycos_transf_2"/>
    <property type="match status" value="2"/>
</dbReference>
<feature type="domain" description="Glycosyltransferase 2-like" evidence="1">
    <location>
        <begin position="321"/>
        <end position="496"/>
    </location>
</feature>
<dbReference type="PANTHER" id="PTHR43179">
    <property type="entry name" value="RHAMNOSYLTRANSFERASE WBBL"/>
    <property type="match status" value="1"/>
</dbReference>
<accession>A0ABR5VSY3</accession>
<dbReference type="EMBL" id="LVCM01000016">
    <property type="protein sequence ID" value="KYL33192.1"/>
    <property type="molecule type" value="Genomic_DNA"/>
</dbReference>
<dbReference type="PANTHER" id="PTHR43179:SF7">
    <property type="entry name" value="RHAMNOSYLTRANSFERASE WBBL"/>
    <property type="match status" value="1"/>
</dbReference>
<dbReference type="GO" id="GO:0016740">
    <property type="term" value="F:transferase activity"/>
    <property type="evidence" value="ECO:0007669"/>
    <property type="project" value="UniProtKB-KW"/>
</dbReference>
<feature type="domain" description="Glycosyltransferase 2-like" evidence="1">
    <location>
        <begin position="64"/>
        <end position="219"/>
    </location>
</feature>
<proteinExistence type="predicted"/>